<proteinExistence type="predicted"/>
<protein>
    <submittedName>
        <fullName evidence="1">Uncharacterized protein</fullName>
    </submittedName>
</protein>
<dbReference type="EMBL" id="MOEC01000040">
    <property type="protein sequence ID" value="OIS90804.1"/>
    <property type="molecule type" value="Genomic_DNA"/>
</dbReference>
<evidence type="ECO:0000313" key="2">
    <source>
        <dbReference type="Proteomes" id="UP000182985"/>
    </source>
</evidence>
<organism evidence="1 2">
    <name type="scientific">Brucella cytisi</name>
    <dbReference type="NCBI Taxonomy" id="407152"/>
    <lineage>
        <taxon>Bacteria</taxon>
        <taxon>Pseudomonadati</taxon>
        <taxon>Pseudomonadota</taxon>
        <taxon>Alphaproteobacteria</taxon>
        <taxon>Hyphomicrobiales</taxon>
        <taxon>Brucellaceae</taxon>
        <taxon>Brucella/Ochrobactrum group</taxon>
        <taxon>Brucella</taxon>
    </lineage>
</organism>
<name>A0A1J6HCD5_9HYPH</name>
<evidence type="ECO:0000313" key="1">
    <source>
        <dbReference type="EMBL" id="OIS90804.1"/>
    </source>
</evidence>
<accession>A0A1J6HCD5</accession>
<comment type="caution">
    <text evidence="1">The sequence shown here is derived from an EMBL/GenBank/DDBJ whole genome shotgun (WGS) entry which is preliminary data.</text>
</comment>
<keyword evidence="2" id="KW-1185">Reference proteome</keyword>
<dbReference type="Proteomes" id="UP000182985">
    <property type="component" value="Unassembled WGS sequence"/>
</dbReference>
<dbReference type="AlphaFoldDB" id="A0A1J6HCD5"/>
<sequence length="115" mass="12922">MTFGPEHETFHPLLSVYREEELAFKSNLTVDSSVQVLLMVELNAGAVLVDPLSASVVQSGQHVHFPDVLLKPFAPRMRIVRYYIGQLASHVAGCKFVFEVAFMMPSRLVPLKTRH</sequence>
<reference evidence="1 2" key="1">
    <citation type="submission" date="2016-10" db="EMBL/GenBank/DDBJ databases">
        <title>The Draft Genome Sequence of the Potato Rhizosphere Bacteria Ochrobactrum sp. IPA7.2.</title>
        <authorList>
            <person name="Gogoleva N.E."/>
            <person name="Khlopko Y.A."/>
            <person name="Burygin G.L."/>
            <person name="Plotnikov A.O."/>
        </authorList>
    </citation>
    <scope>NUCLEOTIDE SEQUENCE [LARGE SCALE GENOMIC DNA]</scope>
    <source>
        <strain evidence="1 2">IPA7.2</strain>
    </source>
</reference>
<gene>
    <name evidence="1" type="ORF">BLA27_24670</name>
</gene>